<keyword evidence="1" id="KW-0472">Membrane</keyword>
<keyword evidence="1" id="KW-1133">Transmembrane helix</keyword>
<dbReference type="EMBL" id="BMHA01000011">
    <property type="protein sequence ID" value="GGI08170.1"/>
    <property type="molecule type" value="Genomic_DNA"/>
</dbReference>
<reference evidence="2" key="2">
    <citation type="submission" date="2020-09" db="EMBL/GenBank/DDBJ databases">
        <authorList>
            <person name="Sun Q."/>
            <person name="Zhou Y."/>
        </authorList>
    </citation>
    <scope>NUCLEOTIDE SEQUENCE</scope>
    <source>
        <strain evidence="2">CGMCC 1.14988</strain>
    </source>
</reference>
<name>A0A8J3EUZ5_9ACTN</name>
<dbReference type="Proteomes" id="UP000650511">
    <property type="component" value="Unassembled WGS sequence"/>
</dbReference>
<evidence type="ECO:0000313" key="2">
    <source>
        <dbReference type="EMBL" id="GGI08170.1"/>
    </source>
</evidence>
<organism evidence="2 3">
    <name type="scientific">Egicoccus halophilus</name>
    <dbReference type="NCBI Taxonomy" id="1670830"/>
    <lineage>
        <taxon>Bacteria</taxon>
        <taxon>Bacillati</taxon>
        <taxon>Actinomycetota</taxon>
        <taxon>Nitriliruptoria</taxon>
        <taxon>Egicoccales</taxon>
        <taxon>Egicoccaceae</taxon>
        <taxon>Egicoccus</taxon>
    </lineage>
</organism>
<proteinExistence type="predicted"/>
<dbReference type="AlphaFoldDB" id="A0A8J3EUZ5"/>
<evidence type="ECO:0000256" key="1">
    <source>
        <dbReference type="SAM" id="Phobius"/>
    </source>
</evidence>
<accession>A0A8J3EUZ5</accession>
<feature type="transmembrane region" description="Helical" evidence="1">
    <location>
        <begin position="39"/>
        <end position="72"/>
    </location>
</feature>
<keyword evidence="3" id="KW-1185">Reference proteome</keyword>
<comment type="caution">
    <text evidence="2">The sequence shown here is derived from an EMBL/GenBank/DDBJ whole genome shotgun (WGS) entry which is preliminary data.</text>
</comment>
<protein>
    <submittedName>
        <fullName evidence="2">Uncharacterized protein</fullName>
    </submittedName>
</protein>
<evidence type="ECO:0000313" key="3">
    <source>
        <dbReference type="Proteomes" id="UP000650511"/>
    </source>
</evidence>
<keyword evidence="1" id="KW-0812">Transmembrane</keyword>
<feature type="transmembrane region" description="Helical" evidence="1">
    <location>
        <begin position="170"/>
        <end position="187"/>
    </location>
</feature>
<gene>
    <name evidence="2" type="ORF">GCM10011354_27750</name>
</gene>
<sequence length="194" mass="20144">MSTFARTRDRWSLRLGPARRRPPAPRPAVVDLGPTLPAWTLRVACVVVAGACTVPLLPAAPLAWFAVGALLVTVAVRPGGAGPSLLAVGVGLLWALAPTAPFAWPLFALVSGVHLVVDLAALHGDLAVGGRVERRVLRRAAGAWLAVQVPIQALALVARQLHVADIASPWPPLAAGVGLAVLAWALLRTVRARG</sequence>
<reference evidence="2" key="1">
    <citation type="journal article" date="2014" name="Int. J. Syst. Evol. Microbiol.">
        <title>Complete genome sequence of Corynebacterium casei LMG S-19264T (=DSM 44701T), isolated from a smear-ripened cheese.</title>
        <authorList>
            <consortium name="US DOE Joint Genome Institute (JGI-PGF)"/>
            <person name="Walter F."/>
            <person name="Albersmeier A."/>
            <person name="Kalinowski J."/>
            <person name="Ruckert C."/>
        </authorList>
    </citation>
    <scope>NUCLEOTIDE SEQUENCE</scope>
    <source>
        <strain evidence="2">CGMCC 1.14988</strain>
    </source>
</reference>
<dbReference type="RefSeq" id="WP_130650039.1">
    <property type="nucleotide sequence ID" value="NZ_BMHA01000011.1"/>
</dbReference>
<feature type="transmembrane region" description="Helical" evidence="1">
    <location>
        <begin position="140"/>
        <end position="158"/>
    </location>
</feature>